<evidence type="ECO:0000313" key="3">
    <source>
        <dbReference type="Proteomes" id="UP000077013"/>
    </source>
</evidence>
<accession>A0A167HPJ8</accession>
<gene>
    <name evidence="2" type="ORF">ULVI_09615</name>
</gene>
<feature type="signal peptide" evidence="1">
    <location>
        <begin position="1"/>
        <end position="19"/>
    </location>
</feature>
<feature type="chain" id="PRO_5007887745" description="SprT-like domain-containing protein" evidence="1">
    <location>
        <begin position="20"/>
        <end position="171"/>
    </location>
</feature>
<dbReference type="Proteomes" id="UP000077013">
    <property type="component" value="Unassembled WGS sequence"/>
</dbReference>
<dbReference type="OrthoDB" id="1178372at2"/>
<reference evidence="2 3" key="1">
    <citation type="submission" date="2016-02" db="EMBL/GenBank/DDBJ databases">
        <title>Ulvibacter sp. LPB0005, isolated from Thais luteostoma.</title>
        <authorList>
            <person name="Shin S.-K."/>
            <person name="Yi H."/>
        </authorList>
    </citation>
    <scope>NUCLEOTIDE SEQUENCE [LARGE SCALE GENOMIC DNA]</scope>
    <source>
        <strain evidence="2 3">LPB0005</strain>
    </source>
</reference>
<protein>
    <recommendedName>
        <fullName evidence="4">SprT-like domain-containing protein</fullName>
    </recommendedName>
</protein>
<dbReference type="AlphaFoldDB" id="A0A167HPJ8"/>
<dbReference type="RefSeq" id="WP_068592205.1">
    <property type="nucleotide sequence ID" value="NZ_LRXL01000037.1"/>
</dbReference>
<proteinExistence type="predicted"/>
<keyword evidence="3" id="KW-1185">Reference proteome</keyword>
<keyword evidence="1" id="KW-0732">Signal</keyword>
<name>A0A167HPJ8_9FLAO</name>
<comment type="caution">
    <text evidence="2">The sequence shown here is derived from an EMBL/GenBank/DDBJ whole genome shotgun (WGS) entry which is preliminary data.</text>
</comment>
<evidence type="ECO:0008006" key="4">
    <source>
        <dbReference type="Google" id="ProtNLM"/>
    </source>
</evidence>
<evidence type="ECO:0000313" key="2">
    <source>
        <dbReference type="EMBL" id="OAB78828.1"/>
    </source>
</evidence>
<sequence length="171" mass="19819">MRILFLALVFLCSIQNLSAQNVSIDGRLKSHLDNFFELCKEYNIDYHEKLFKLKNIAIVDTLQTSLHGSTLGMVQRNKQGNIENIVVNWVTLLDEEIVKVVAYHEFAHYFLEYTEHVCNDCGIIMSKVNSSYFDIVNDWDNQIKILFEQSPAFQRKKNEALHTVAGINFDN</sequence>
<organism evidence="2 3">
    <name type="scientific">Cochleicola gelatinilyticus</name>
    <dbReference type="NCBI Taxonomy" id="1763537"/>
    <lineage>
        <taxon>Bacteria</taxon>
        <taxon>Pseudomonadati</taxon>
        <taxon>Bacteroidota</taxon>
        <taxon>Flavobacteriia</taxon>
        <taxon>Flavobacteriales</taxon>
        <taxon>Flavobacteriaceae</taxon>
        <taxon>Cochleicola</taxon>
    </lineage>
</organism>
<dbReference type="EMBL" id="LRXL01000037">
    <property type="protein sequence ID" value="OAB78828.1"/>
    <property type="molecule type" value="Genomic_DNA"/>
</dbReference>
<evidence type="ECO:0000256" key="1">
    <source>
        <dbReference type="SAM" id="SignalP"/>
    </source>
</evidence>